<dbReference type="SUPFAM" id="SSF90123">
    <property type="entry name" value="ABC transporter transmembrane region"/>
    <property type="match status" value="1"/>
</dbReference>
<keyword evidence="4" id="KW-0812">Transmembrane</keyword>
<keyword evidence="6 9" id="KW-0067">ATP-binding</keyword>
<dbReference type="GeneID" id="78508954"/>
<dbReference type="Pfam" id="PF00005">
    <property type="entry name" value="ABC_tran"/>
    <property type="match status" value="1"/>
</dbReference>
<evidence type="ECO:0000256" key="8">
    <source>
        <dbReference type="ARBA" id="ARBA00023136"/>
    </source>
</evidence>
<evidence type="ECO:0000256" key="3">
    <source>
        <dbReference type="ARBA" id="ARBA00022475"/>
    </source>
</evidence>
<dbReference type="AlphaFoldDB" id="A0A510TS41"/>
<proteinExistence type="predicted"/>
<dbReference type="GO" id="GO:0015421">
    <property type="term" value="F:ABC-type oligopeptide transporter activity"/>
    <property type="evidence" value="ECO:0007669"/>
    <property type="project" value="TreeGrafter"/>
</dbReference>
<dbReference type="Pfam" id="PF00664">
    <property type="entry name" value="ABC_membrane"/>
    <property type="match status" value="1"/>
</dbReference>
<dbReference type="InterPro" id="IPR003439">
    <property type="entry name" value="ABC_transporter-like_ATP-bd"/>
</dbReference>
<keyword evidence="2" id="KW-0813">Transport</keyword>
<keyword evidence="8" id="KW-0472">Membrane</keyword>
<evidence type="ECO:0000256" key="4">
    <source>
        <dbReference type="ARBA" id="ARBA00022692"/>
    </source>
</evidence>
<dbReference type="SMART" id="SM00382">
    <property type="entry name" value="AAA"/>
    <property type="match status" value="1"/>
</dbReference>
<comment type="subcellular location">
    <subcellularLocation>
        <location evidence="1">Cell membrane</location>
        <topology evidence="1">Multi-pass membrane protein</topology>
    </subcellularLocation>
</comment>
<evidence type="ECO:0000256" key="5">
    <source>
        <dbReference type="ARBA" id="ARBA00022741"/>
    </source>
</evidence>
<evidence type="ECO:0000256" key="7">
    <source>
        <dbReference type="ARBA" id="ARBA00022989"/>
    </source>
</evidence>
<evidence type="ECO:0000256" key="1">
    <source>
        <dbReference type="ARBA" id="ARBA00004651"/>
    </source>
</evidence>
<dbReference type="SUPFAM" id="SSF52540">
    <property type="entry name" value="P-loop containing nucleoside triphosphate hydrolases"/>
    <property type="match status" value="1"/>
</dbReference>
<keyword evidence="3" id="KW-1003">Cell membrane</keyword>
<keyword evidence="7" id="KW-1133">Transmembrane helix</keyword>
<evidence type="ECO:0000256" key="6">
    <source>
        <dbReference type="ARBA" id="ARBA00022840"/>
    </source>
</evidence>
<dbReference type="InterPro" id="IPR027417">
    <property type="entry name" value="P-loop_NTPase"/>
</dbReference>
<evidence type="ECO:0000256" key="2">
    <source>
        <dbReference type="ARBA" id="ARBA00022448"/>
    </source>
</evidence>
<dbReference type="InterPro" id="IPR011527">
    <property type="entry name" value="ABC1_TM_dom"/>
</dbReference>
<gene>
    <name evidence="9" type="ORF">D1010_08090</name>
</gene>
<sequence>MRLMLRYVLRYKRLLLGNFICVFGFIILELGLPTMLARMIDEGINTRRPDRIWFYGMVMVGVALIGLIGLIGLAYFASRITTNVVRDMRDDIFARTIRFSHEEHNAVGTASLITRTTNDAFQIMNFLQMILRTGFMTPLMIIASAFLIVRTSPRLAWMVFAGIPLLLLGVWLIAVLSKPLSEKQQGNLDSINGRMREQLSGIRVIRAFVREKFEQARFGEVNDAYANSSIKLFTLMAFAQPGFSMVLNVITGVIIWQGAVAIGQGQLAVGSLIAFIEYIFHVLFSFILFASVFMMYPRAAVSAGRIEELLNAKNEIEGKDGQASRGRGAAGVVFDHVDFAYPGNSEAAVLHDISFSAQPGQTVAFIGSTGSGKSTLIQLIPRLFDVSAGRILVTGTDVRDYAVKALRSKIGFVPQKAVLFTGTIADNLRYGAQEATDDDLWEALRIAQAADFVREQPDGLQSILTEGGTNLSGGQKQRLAIARAIVRRPDIYIFDDSFSALDYQTDAELRANLAQVTQQAIVFIVAQRVGTIRHADQIVVLDNGELVGMGTHEQLMATNPIYQEIARSQLSEEELA</sequence>
<dbReference type="PANTHER" id="PTHR43394">
    <property type="entry name" value="ATP-DEPENDENT PERMEASE MDL1, MITOCHONDRIAL"/>
    <property type="match status" value="1"/>
</dbReference>
<evidence type="ECO:0000313" key="10">
    <source>
        <dbReference type="Proteomes" id="UP000326779"/>
    </source>
</evidence>
<dbReference type="CDD" id="cd18548">
    <property type="entry name" value="ABC_6TM_Tm287_like"/>
    <property type="match status" value="1"/>
</dbReference>
<organism evidence="9 10">
    <name type="scientific">Schleiferilactobacillus harbinensis</name>
    <dbReference type="NCBI Taxonomy" id="304207"/>
    <lineage>
        <taxon>Bacteria</taxon>
        <taxon>Bacillati</taxon>
        <taxon>Bacillota</taxon>
        <taxon>Bacilli</taxon>
        <taxon>Lactobacillales</taxon>
        <taxon>Lactobacillaceae</taxon>
        <taxon>Schleiferilactobacillus</taxon>
    </lineage>
</organism>
<reference evidence="9 10" key="1">
    <citation type="submission" date="2019-10" db="EMBL/GenBank/DDBJ databases">
        <title>The completed genome of Lactobacillus harbinensis M1.</title>
        <authorList>
            <person name="Zheng Y."/>
        </authorList>
    </citation>
    <scope>NUCLEOTIDE SEQUENCE [LARGE SCALE GENOMIC DNA]</scope>
    <source>
        <strain evidence="9 10">M1</strain>
    </source>
</reference>
<dbReference type="GO" id="GO:0016887">
    <property type="term" value="F:ATP hydrolysis activity"/>
    <property type="evidence" value="ECO:0007669"/>
    <property type="project" value="InterPro"/>
</dbReference>
<dbReference type="PROSITE" id="PS50929">
    <property type="entry name" value="ABC_TM1F"/>
    <property type="match status" value="1"/>
</dbReference>
<dbReference type="EMBL" id="CP045143">
    <property type="protein sequence ID" value="QFR23363.1"/>
    <property type="molecule type" value="Genomic_DNA"/>
</dbReference>
<keyword evidence="5" id="KW-0547">Nucleotide-binding</keyword>
<dbReference type="InterPro" id="IPR036640">
    <property type="entry name" value="ABC1_TM_sf"/>
</dbReference>
<accession>A0A510TS41</accession>
<protein>
    <submittedName>
        <fullName evidence="9">ATP-binding cassette domain-containing protein</fullName>
    </submittedName>
</protein>
<dbReference type="FunFam" id="3.40.50.300:FF:000854">
    <property type="entry name" value="Multidrug ABC transporter ATP-binding protein"/>
    <property type="match status" value="1"/>
</dbReference>
<dbReference type="InterPro" id="IPR017871">
    <property type="entry name" value="ABC_transporter-like_CS"/>
</dbReference>
<dbReference type="GO" id="GO:0005524">
    <property type="term" value="F:ATP binding"/>
    <property type="evidence" value="ECO:0007669"/>
    <property type="project" value="UniProtKB-KW"/>
</dbReference>
<dbReference type="Gene3D" id="1.20.1560.10">
    <property type="entry name" value="ABC transporter type 1, transmembrane domain"/>
    <property type="match status" value="1"/>
</dbReference>
<dbReference type="Proteomes" id="UP000326779">
    <property type="component" value="Chromosome"/>
</dbReference>
<dbReference type="InterPro" id="IPR039421">
    <property type="entry name" value="Type_1_exporter"/>
</dbReference>
<evidence type="ECO:0000313" key="9">
    <source>
        <dbReference type="EMBL" id="QFR23363.1"/>
    </source>
</evidence>
<dbReference type="PROSITE" id="PS50893">
    <property type="entry name" value="ABC_TRANSPORTER_2"/>
    <property type="match status" value="1"/>
</dbReference>
<dbReference type="PANTHER" id="PTHR43394:SF1">
    <property type="entry name" value="ATP-BINDING CASSETTE SUB-FAMILY B MEMBER 10, MITOCHONDRIAL"/>
    <property type="match status" value="1"/>
</dbReference>
<dbReference type="RefSeq" id="WP_027827341.1">
    <property type="nucleotide sequence ID" value="NZ_BJTX01000004.1"/>
</dbReference>
<dbReference type="InterPro" id="IPR003593">
    <property type="entry name" value="AAA+_ATPase"/>
</dbReference>
<dbReference type="Gene3D" id="3.40.50.300">
    <property type="entry name" value="P-loop containing nucleotide triphosphate hydrolases"/>
    <property type="match status" value="1"/>
</dbReference>
<dbReference type="KEGG" id="lhb:D1010_08090"/>
<name>A0A510TS41_9LACO</name>
<dbReference type="PROSITE" id="PS00211">
    <property type="entry name" value="ABC_TRANSPORTER_1"/>
    <property type="match status" value="1"/>
</dbReference>
<dbReference type="GO" id="GO:0005886">
    <property type="term" value="C:plasma membrane"/>
    <property type="evidence" value="ECO:0007669"/>
    <property type="project" value="UniProtKB-SubCell"/>
</dbReference>